<evidence type="ECO:0000313" key="5">
    <source>
        <dbReference type="Proteomes" id="UP000183983"/>
    </source>
</evidence>
<dbReference type="Proteomes" id="UP000183983">
    <property type="component" value="Unassembled WGS sequence"/>
</dbReference>
<keyword evidence="2" id="KW-1133">Transmembrane helix</keyword>
<dbReference type="PANTHER" id="PTHR13847:SF287">
    <property type="entry name" value="FAD-DEPENDENT OXIDOREDUCTASE DOMAIN-CONTAINING PROTEIN 1"/>
    <property type="match status" value="1"/>
</dbReference>
<gene>
    <name evidence="4" type="ORF">SAMN05216593_101132</name>
</gene>
<feature type="transmembrane region" description="Helical" evidence="2">
    <location>
        <begin position="12"/>
        <end position="29"/>
    </location>
</feature>
<dbReference type="Gene3D" id="3.30.9.10">
    <property type="entry name" value="D-Amino Acid Oxidase, subunit A, domain 2"/>
    <property type="match status" value="1"/>
</dbReference>
<dbReference type="SUPFAM" id="SSF51905">
    <property type="entry name" value="FAD/NAD(P)-binding domain"/>
    <property type="match status" value="1"/>
</dbReference>
<evidence type="ECO:0000313" key="4">
    <source>
        <dbReference type="EMBL" id="SHM48328.1"/>
    </source>
</evidence>
<dbReference type="AlphaFoldDB" id="A0A1M7J5X7"/>
<organism evidence="4 5">
    <name type="scientific">Pseudomonas asturiensis</name>
    <dbReference type="NCBI Taxonomy" id="1190415"/>
    <lineage>
        <taxon>Bacteria</taxon>
        <taxon>Pseudomonadati</taxon>
        <taxon>Pseudomonadota</taxon>
        <taxon>Gammaproteobacteria</taxon>
        <taxon>Pseudomonadales</taxon>
        <taxon>Pseudomonadaceae</taxon>
        <taxon>Pseudomonas</taxon>
    </lineage>
</organism>
<dbReference type="InterPro" id="IPR036188">
    <property type="entry name" value="FAD/NAD-bd_sf"/>
</dbReference>
<reference evidence="4 5" key="1">
    <citation type="submission" date="2016-11" db="EMBL/GenBank/DDBJ databases">
        <authorList>
            <person name="Jaros S."/>
            <person name="Januszkiewicz K."/>
            <person name="Wedrychowicz H."/>
        </authorList>
    </citation>
    <scope>NUCLEOTIDE SEQUENCE [LARGE SCALE GENOMIC DNA]</scope>
    <source>
        <strain evidence="4 5">LMG 26898</strain>
    </source>
</reference>
<keyword evidence="2" id="KW-0472">Membrane</keyword>
<dbReference type="EMBL" id="FRDA01000001">
    <property type="protein sequence ID" value="SHM48328.1"/>
    <property type="molecule type" value="Genomic_DNA"/>
</dbReference>
<dbReference type="RefSeq" id="WP_073161804.1">
    <property type="nucleotide sequence ID" value="NZ_FRDA01000001.1"/>
</dbReference>
<dbReference type="PANTHER" id="PTHR13847">
    <property type="entry name" value="SARCOSINE DEHYDROGENASE-RELATED"/>
    <property type="match status" value="1"/>
</dbReference>
<evidence type="ECO:0000259" key="3">
    <source>
        <dbReference type="Pfam" id="PF01266"/>
    </source>
</evidence>
<evidence type="ECO:0000256" key="2">
    <source>
        <dbReference type="SAM" id="Phobius"/>
    </source>
</evidence>
<dbReference type="Gene3D" id="3.50.50.60">
    <property type="entry name" value="FAD/NAD(P)-binding domain"/>
    <property type="match status" value="1"/>
</dbReference>
<dbReference type="InterPro" id="IPR006076">
    <property type="entry name" value="FAD-dep_OxRdtase"/>
</dbReference>
<evidence type="ECO:0000256" key="1">
    <source>
        <dbReference type="ARBA" id="ARBA00023002"/>
    </source>
</evidence>
<sequence length="347" mass="38106">MSSSEVSSHYDWIVVGAGLIGLCSALHLARRKLRVCVIEQMSRVANASTVSGAGIRFFDPDPLVSAQVVQSHDFYSELGLADDFHPCPSYYCFGAADADCLLDNARARGQRVLSRTQLQADSPHIEWGAVDYAVEDKHAGFRDPLITWHALRAACERLGVTFRFGHQVLAFEEGVGAYQLLTQAGRHVAHGVIFATGYWTSSLLERLALPVVVRNRTITVHRLCGHNLPHLPFVVEHDSGFHARPTAFGEILFGVPQLDWDVSPDDLPDRASAHLNKAVAHLQRYAPVPLSFSGVRTTRSADAFAPRAHEAQTTLPKRTHVFAFGEGAAFKYAPARTLAYINSILES</sequence>
<dbReference type="GO" id="GO:0016491">
    <property type="term" value="F:oxidoreductase activity"/>
    <property type="evidence" value="ECO:0007669"/>
    <property type="project" value="UniProtKB-KW"/>
</dbReference>
<dbReference type="OrthoDB" id="9774675at2"/>
<keyword evidence="1" id="KW-0560">Oxidoreductase</keyword>
<keyword evidence="2" id="KW-0812">Transmembrane</keyword>
<dbReference type="STRING" id="1190415.SAMN05216593_101132"/>
<dbReference type="Pfam" id="PF01266">
    <property type="entry name" value="DAO"/>
    <property type="match status" value="1"/>
</dbReference>
<proteinExistence type="predicted"/>
<protein>
    <submittedName>
        <fullName evidence="4">Glycine/D-amino acid oxidase</fullName>
    </submittedName>
</protein>
<accession>A0A1M7J5X7</accession>
<dbReference type="GO" id="GO:0005737">
    <property type="term" value="C:cytoplasm"/>
    <property type="evidence" value="ECO:0007669"/>
    <property type="project" value="TreeGrafter"/>
</dbReference>
<name>A0A1M7J5X7_9PSED</name>
<feature type="domain" description="FAD dependent oxidoreductase" evidence="3">
    <location>
        <begin position="11"/>
        <end position="336"/>
    </location>
</feature>